<dbReference type="RefSeq" id="WP_025205987.1">
    <property type="nucleotide sequence ID" value="NZ_CP007033.1"/>
</dbReference>
<evidence type="ECO:0000313" key="2">
    <source>
        <dbReference type="Proteomes" id="UP000018934"/>
    </source>
</evidence>
<gene>
    <name evidence="1" type="ORF">DEHRE_10690</name>
</gene>
<sequence>MSTFMEIKVVCAVCGKASVQTELGSYSVFGEPDLDFRPAEMLRSTMKVWVQECPHCGYVAADIRKKPRLKETVLRQLYAETKGSDTLPELALTFEKYALYLERRKDLAGSIRNYLCAAWVCDDEEDIENAARLRVRCLALVDQLLPKCYTKRKRRKVLLLKADLLRRVGNIDVLRQISADDRSFDYASREIMCYQKELAERHDYDAHSQAEIDLEENDDFFEKKKSTRQDCSVRIRECIRQALSTNAAVRGEALSELDELRPRKFNAPYYEISKIISNHSGSAVYYGDPLGVDQLAPLINVEFIELLESFVVAQDTCREKVTEENILAMSLLHELYKSPYLPDEYREQAQAQQHRTYLMHVDHGDEDDHGDRYLTLIQPHT</sequence>
<organism evidence="1 2">
    <name type="scientific">Dehalobacter restrictus (strain DSM 9455 / PER-K23)</name>
    <dbReference type="NCBI Taxonomy" id="871738"/>
    <lineage>
        <taxon>Bacteria</taxon>
        <taxon>Bacillati</taxon>
        <taxon>Bacillota</taxon>
        <taxon>Clostridia</taxon>
        <taxon>Eubacteriales</taxon>
        <taxon>Desulfitobacteriaceae</taxon>
        <taxon>Dehalobacter</taxon>
    </lineage>
</organism>
<protein>
    <recommendedName>
        <fullName evidence="3">CpXC domain-containing protein</fullName>
    </recommendedName>
</protein>
<evidence type="ECO:0008006" key="3">
    <source>
        <dbReference type="Google" id="ProtNLM"/>
    </source>
</evidence>
<name>A0ABM5P9S5_DEHRP</name>
<accession>A0ABM5P9S5</accession>
<dbReference type="EMBL" id="CP007033">
    <property type="protein sequence ID" value="AHF11427.1"/>
    <property type="molecule type" value="Genomic_DNA"/>
</dbReference>
<evidence type="ECO:0000313" key="1">
    <source>
        <dbReference type="EMBL" id="AHF11427.1"/>
    </source>
</evidence>
<reference evidence="1 2" key="1">
    <citation type="journal article" date="2013" name="Stand. Genomic Sci.">
        <title>Complete genome sequence of Dehalobacter restrictus PER-K23(T.).</title>
        <authorList>
            <person name="Kruse T."/>
            <person name="Maillard J."/>
            <person name="Goodwin L."/>
            <person name="Woyke T."/>
            <person name="Teshima H."/>
            <person name="Bruce D."/>
            <person name="Detter C."/>
            <person name="Tapia R."/>
            <person name="Han C."/>
            <person name="Huntemann M."/>
            <person name="Wei C.L."/>
            <person name="Han J."/>
            <person name="Chen A."/>
            <person name="Kyrpides N."/>
            <person name="Szeto E."/>
            <person name="Markowitz V."/>
            <person name="Ivanova N."/>
            <person name="Pagani I."/>
            <person name="Pati A."/>
            <person name="Pitluck S."/>
            <person name="Nolan M."/>
            <person name="Holliger C."/>
            <person name="Smidt H."/>
        </authorList>
    </citation>
    <scope>NUCLEOTIDE SEQUENCE [LARGE SCALE GENOMIC DNA]</scope>
    <source>
        <strain evidence="2">DSM 9455</strain>
    </source>
</reference>
<dbReference type="Proteomes" id="UP000018934">
    <property type="component" value="Chromosome"/>
</dbReference>
<proteinExistence type="predicted"/>
<keyword evidence="2" id="KW-1185">Reference proteome</keyword>